<feature type="signal peptide" evidence="1">
    <location>
        <begin position="1"/>
        <end position="27"/>
    </location>
</feature>
<dbReference type="Proteomes" id="UP000887574">
    <property type="component" value="Unplaced"/>
</dbReference>
<organism evidence="2 3">
    <name type="scientific">Ditylenchus dipsaci</name>
    <dbReference type="NCBI Taxonomy" id="166011"/>
    <lineage>
        <taxon>Eukaryota</taxon>
        <taxon>Metazoa</taxon>
        <taxon>Ecdysozoa</taxon>
        <taxon>Nematoda</taxon>
        <taxon>Chromadorea</taxon>
        <taxon>Rhabditida</taxon>
        <taxon>Tylenchina</taxon>
        <taxon>Tylenchomorpha</taxon>
        <taxon>Sphaerularioidea</taxon>
        <taxon>Anguinidae</taxon>
        <taxon>Anguininae</taxon>
        <taxon>Ditylenchus</taxon>
    </lineage>
</organism>
<keyword evidence="1" id="KW-0732">Signal</keyword>
<reference evidence="3" key="1">
    <citation type="submission" date="2022-11" db="UniProtKB">
        <authorList>
            <consortium name="WormBaseParasite"/>
        </authorList>
    </citation>
    <scope>IDENTIFICATION</scope>
</reference>
<dbReference type="AlphaFoldDB" id="A0A915DL73"/>
<keyword evidence="2" id="KW-1185">Reference proteome</keyword>
<protein>
    <submittedName>
        <fullName evidence="3">Secreted protein</fullName>
    </submittedName>
</protein>
<dbReference type="WBParaSite" id="jg21154.1">
    <property type="protein sequence ID" value="jg21154.1"/>
    <property type="gene ID" value="jg21154"/>
</dbReference>
<sequence>MESGSCIPNHVALLLLFLHCLHSAVSSGRSNFTRETCLSIERTNSIRRSTKIVSVSENSPAYLHCSIDGGSADSDNLVCLL</sequence>
<evidence type="ECO:0000313" key="3">
    <source>
        <dbReference type="WBParaSite" id="jg21154.1"/>
    </source>
</evidence>
<evidence type="ECO:0000313" key="2">
    <source>
        <dbReference type="Proteomes" id="UP000887574"/>
    </source>
</evidence>
<name>A0A915DL73_9BILA</name>
<evidence type="ECO:0000256" key="1">
    <source>
        <dbReference type="SAM" id="SignalP"/>
    </source>
</evidence>
<feature type="chain" id="PRO_5036789668" evidence="1">
    <location>
        <begin position="28"/>
        <end position="81"/>
    </location>
</feature>
<accession>A0A915DL73</accession>
<proteinExistence type="predicted"/>